<dbReference type="InterPro" id="IPR052022">
    <property type="entry name" value="26kDa_periplasmic_antigen"/>
</dbReference>
<evidence type="ECO:0000313" key="1">
    <source>
        <dbReference type="EMBL" id="TKB48455.1"/>
    </source>
</evidence>
<keyword evidence="2" id="KW-1185">Reference proteome</keyword>
<dbReference type="GO" id="GO:0006974">
    <property type="term" value="P:DNA damage response"/>
    <property type="evidence" value="ECO:0007669"/>
    <property type="project" value="TreeGrafter"/>
</dbReference>
<dbReference type="PIRSF" id="PIRSF029033">
    <property type="entry name" value="UCP029033"/>
    <property type="match status" value="1"/>
</dbReference>
<evidence type="ECO:0000313" key="2">
    <source>
        <dbReference type="Proteomes" id="UP000305674"/>
    </source>
</evidence>
<dbReference type="InterPro" id="IPR016907">
    <property type="entry name" value="UCP029033"/>
</dbReference>
<dbReference type="Proteomes" id="UP000305674">
    <property type="component" value="Unassembled WGS sequence"/>
</dbReference>
<name>A0A4U1BC76_9GAMM</name>
<reference evidence="1 2" key="1">
    <citation type="submission" date="2019-04" db="EMBL/GenBank/DDBJ databases">
        <authorList>
            <person name="Hwang J.C."/>
        </authorList>
    </citation>
    <scope>NUCLEOTIDE SEQUENCE [LARGE SCALE GENOMIC DNA]</scope>
    <source>
        <strain evidence="1 2">IMCC35001</strain>
    </source>
</reference>
<sequence>MSNRSSLILGISLAVAMALASAILSQGILQFKLLDRTVVVKGLAEQEVAANIAIWPVKFSAADNDLTEVYDSLERQGEQVRAFLLLQGFGDGELTLSTPNVTDKLAQSYGPESSPLRYSGSMTLTIYTDKVDAVLAARQQLFTLAKQGVNLVSEDYNARTEFLFTGLNDLKPAMIEQATRNAREVAQRFAEDSQSTLGKIRRAQQGIFSIRDRDSTTPHRKKVRVVSTVEYYLVD</sequence>
<organism evidence="1 2">
    <name type="scientific">Ferrimonas sediminicola</name>
    <dbReference type="NCBI Taxonomy" id="2569538"/>
    <lineage>
        <taxon>Bacteria</taxon>
        <taxon>Pseudomonadati</taxon>
        <taxon>Pseudomonadota</taxon>
        <taxon>Gammaproteobacteria</taxon>
        <taxon>Alteromonadales</taxon>
        <taxon>Ferrimonadaceae</taxon>
        <taxon>Ferrimonas</taxon>
    </lineage>
</organism>
<dbReference type="OrthoDB" id="9806540at2"/>
<accession>A0A4U1BC76</accession>
<dbReference type="InterPro" id="IPR007497">
    <property type="entry name" value="SIMPL/DUF541"/>
</dbReference>
<proteinExistence type="predicted"/>
<dbReference type="EMBL" id="SWCI01000007">
    <property type="protein sequence ID" value="TKB48455.1"/>
    <property type="molecule type" value="Genomic_DNA"/>
</dbReference>
<dbReference type="Pfam" id="PF04402">
    <property type="entry name" value="SIMPL"/>
    <property type="match status" value="1"/>
</dbReference>
<dbReference type="AlphaFoldDB" id="A0A4U1BC76"/>
<dbReference type="RefSeq" id="WP_136853566.1">
    <property type="nucleotide sequence ID" value="NZ_SWCI01000007.1"/>
</dbReference>
<gene>
    <name evidence="1" type="ORF">FCL40_12145</name>
</gene>
<comment type="caution">
    <text evidence="1">The sequence shown here is derived from an EMBL/GenBank/DDBJ whole genome shotgun (WGS) entry which is preliminary data.</text>
</comment>
<protein>
    <submittedName>
        <fullName evidence="1">SIMPL domain-containing protein</fullName>
    </submittedName>
</protein>
<dbReference type="PANTHER" id="PTHR34387">
    <property type="entry name" value="SLR1258 PROTEIN"/>
    <property type="match status" value="1"/>
</dbReference>
<dbReference type="PANTHER" id="PTHR34387:SF2">
    <property type="entry name" value="SLR1258 PROTEIN"/>
    <property type="match status" value="1"/>
</dbReference>